<accession>A0A413INV6</accession>
<keyword evidence="3" id="KW-0378">Hydrolase</keyword>
<evidence type="ECO:0000256" key="1">
    <source>
        <dbReference type="SAM" id="SignalP"/>
    </source>
</evidence>
<dbReference type="PANTHER" id="PTHR46825">
    <property type="entry name" value="D-ALANYL-D-ALANINE-CARBOXYPEPTIDASE/ENDOPEPTIDASE AMPH"/>
    <property type="match status" value="1"/>
</dbReference>
<dbReference type="Proteomes" id="UP000286063">
    <property type="component" value="Unassembled WGS sequence"/>
</dbReference>
<dbReference type="GO" id="GO:0016787">
    <property type="term" value="F:hydrolase activity"/>
    <property type="evidence" value="ECO:0007669"/>
    <property type="project" value="UniProtKB-KW"/>
</dbReference>
<feature type="domain" description="Beta-lactamase-related" evidence="2">
    <location>
        <begin position="79"/>
        <end position="352"/>
    </location>
</feature>
<protein>
    <submittedName>
        <fullName evidence="3">Class A beta-lactamase-related serine hydrolase</fullName>
    </submittedName>
</protein>
<dbReference type="SUPFAM" id="SSF56601">
    <property type="entry name" value="beta-lactamase/transpeptidase-like"/>
    <property type="match status" value="1"/>
</dbReference>
<keyword evidence="1" id="KW-0732">Signal</keyword>
<comment type="caution">
    <text evidence="3">The sequence shown here is derived from an EMBL/GenBank/DDBJ whole genome shotgun (WGS) entry which is preliminary data.</text>
</comment>
<dbReference type="OrthoDB" id="9805821at2"/>
<feature type="chain" id="PRO_5019225127" evidence="1">
    <location>
        <begin position="21"/>
        <end position="387"/>
    </location>
</feature>
<proteinExistence type="predicted"/>
<dbReference type="RefSeq" id="WP_117774950.1">
    <property type="nucleotide sequence ID" value="NZ_DBFBMK010000041.1"/>
</dbReference>
<dbReference type="AlphaFoldDB" id="A0A413INV6"/>
<feature type="signal peptide" evidence="1">
    <location>
        <begin position="1"/>
        <end position="20"/>
    </location>
</feature>
<evidence type="ECO:0000313" key="4">
    <source>
        <dbReference type="Proteomes" id="UP000286063"/>
    </source>
</evidence>
<dbReference type="EMBL" id="QSCR01000011">
    <property type="protein sequence ID" value="RGY18584.1"/>
    <property type="molecule type" value="Genomic_DNA"/>
</dbReference>
<dbReference type="Pfam" id="PF00144">
    <property type="entry name" value="Beta-lactamase"/>
    <property type="match status" value="1"/>
</dbReference>
<dbReference type="InterPro" id="IPR001466">
    <property type="entry name" value="Beta-lactam-related"/>
</dbReference>
<sequence>MKYILSITCICMLYTLPLLGYSDTDKVNTFIDSLCKSLNVVGLKAIAVKDTSVIFDYSYGNILHCIDGEYVTAGFDDHADLWRVASVTKNVIAMAVMQLCDRGKIKIDHDANEYLPKYLRNPQYPDDAITVRMLLSHYSSIAAGQYARKNYGGVEYIADRPGTKYVYSNINYLLLALIIEHVTGERFDRYIQKNLFRSVGIFATFNPFEEKQCNLVYGKWFDKVRDTLFFCNTYHAYNKKKIDHYKLTESTKWLDPAGGLIITSVEMIKYLMFCMGATGFEYESVISEKSRRQMCVLRSSGKKYGLGTLDYSYILPGETLYGHTGYAYGIFSAMIYNPESKYGFLILCNGVEIDYPKALEILHAPIVQKIYNCVIAKTKDDVIIAAN</sequence>
<organism evidence="3 4">
    <name type="scientific">Butyricimonas virosa</name>
    <dbReference type="NCBI Taxonomy" id="544645"/>
    <lineage>
        <taxon>Bacteria</taxon>
        <taxon>Pseudomonadati</taxon>
        <taxon>Bacteroidota</taxon>
        <taxon>Bacteroidia</taxon>
        <taxon>Bacteroidales</taxon>
        <taxon>Odoribacteraceae</taxon>
        <taxon>Butyricimonas</taxon>
    </lineage>
</organism>
<dbReference type="InterPro" id="IPR012338">
    <property type="entry name" value="Beta-lactam/transpept-like"/>
</dbReference>
<dbReference type="InterPro" id="IPR050491">
    <property type="entry name" value="AmpC-like"/>
</dbReference>
<dbReference type="Gene3D" id="3.40.710.10">
    <property type="entry name" value="DD-peptidase/beta-lactamase superfamily"/>
    <property type="match status" value="1"/>
</dbReference>
<gene>
    <name evidence="3" type="ORF">DXA50_08100</name>
</gene>
<evidence type="ECO:0000259" key="2">
    <source>
        <dbReference type="Pfam" id="PF00144"/>
    </source>
</evidence>
<dbReference type="PANTHER" id="PTHR46825:SF9">
    <property type="entry name" value="BETA-LACTAMASE-RELATED DOMAIN-CONTAINING PROTEIN"/>
    <property type="match status" value="1"/>
</dbReference>
<reference evidence="3 4" key="1">
    <citation type="submission" date="2018-08" db="EMBL/GenBank/DDBJ databases">
        <title>A genome reference for cultivated species of the human gut microbiota.</title>
        <authorList>
            <person name="Zou Y."/>
            <person name="Xue W."/>
            <person name="Luo G."/>
        </authorList>
    </citation>
    <scope>NUCLEOTIDE SEQUENCE [LARGE SCALE GENOMIC DNA]</scope>
    <source>
        <strain evidence="3 4">OF02-7</strain>
    </source>
</reference>
<name>A0A413INV6_9BACT</name>
<evidence type="ECO:0000313" key="3">
    <source>
        <dbReference type="EMBL" id="RGY18584.1"/>
    </source>
</evidence>